<dbReference type="Gene3D" id="1.10.443.10">
    <property type="entry name" value="Intergrase catalytic core"/>
    <property type="match status" value="1"/>
</dbReference>
<accession>A0A3M6R007</accession>
<keyword evidence="4" id="KW-0233">DNA recombination</keyword>
<sequence>MGRKPTRWTNLPTGMRARPRGKKIHYYLDTGSKPRREIPLGSNYIMAVAKWAELTAKPVPVRGTFVEVWDKYKKLKLPDKAPRTQKDNLAEVEYLLRFFGNPPAPLDSIEPVHIRQYMRWRCGLAKKDAEAKNELRRKQGRPLMEIPANIGHVRANREKALFSHVWNFAREEGYTKQPNPCAGITGYREEGRDVYVDDDLMDRVMAVAGKPLQFALRLAEITGQRPADVLRMSEADIAGGFLNVKQGKTKAKLRIAIQGELATLLTEIQAYKKSHQVHALAILVSETGQPMTYNALRNRFDAARDRAGIDKGSFQFRDLRAKAATDADDVADIKTAQAMLGHTTEAMTAHYIRHRVGKKVKPIR</sequence>
<dbReference type="Pfam" id="PF00589">
    <property type="entry name" value="Phage_integrase"/>
    <property type="match status" value="1"/>
</dbReference>
<dbReference type="EMBL" id="RDQO01000001">
    <property type="protein sequence ID" value="RMX08545.1"/>
    <property type="molecule type" value="Genomic_DNA"/>
</dbReference>
<dbReference type="Proteomes" id="UP000278006">
    <property type="component" value="Unassembled WGS sequence"/>
</dbReference>
<proteinExistence type="inferred from homology"/>
<evidence type="ECO:0000259" key="5">
    <source>
        <dbReference type="PROSITE" id="PS51898"/>
    </source>
</evidence>
<evidence type="ECO:0000256" key="3">
    <source>
        <dbReference type="ARBA" id="ARBA00023125"/>
    </source>
</evidence>
<dbReference type="AlphaFoldDB" id="A0A3M6R007"/>
<feature type="domain" description="Tyr recombinase" evidence="5">
    <location>
        <begin position="191"/>
        <end position="364"/>
    </location>
</feature>
<dbReference type="SUPFAM" id="SSF56349">
    <property type="entry name" value="DNA breaking-rejoining enzymes"/>
    <property type="match status" value="1"/>
</dbReference>
<dbReference type="OrthoDB" id="662444at2"/>
<protein>
    <submittedName>
        <fullName evidence="6">Integrase</fullName>
    </submittedName>
</protein>
<comment type="similarity">
    <text evidence="1">Belongs to the 'phage' integrase family.</text>
</comment>
<dbReference type="InterPro" id="IPR011010">
    <property type="entry name" value="DNA_brk_join_enz"/>
</dbReference>
<reference evidence="6 7" key="1">
    <citation type="submission" date="2018-10" db="EMBL/GenBank/DDBJ databases">
        <title>Draft genome of Cortibacter populi DSM10536.</title>
        <authorList>
            <person name="Bernier A.-M."/>
            <person name="Bernard K."/>
        </authorList>
    </citation>
    <scope>NUCLEOTIDE SEQUENCE [LARGE SCALE GENOMIC DNA]</scope>
    <source>
        <strain evidence="6 7">DSM 105136</strain>
    </source>
</reference>
<dbReference type="PANTHER" id="PTHR30349">
    <property type="entry name" value="PHAGE INTEGRASE-RELATED"/>
    <property type="match status" value="1"/>
</dbReference>
<organism evidence="6 7">
    <name type="scientific">Corticibacter populi</name>
    <dbReference type="NCBI Taxonomy" id="1550736"/>
    <lineage>
        <taxon>Bacteria</taxon>
        <taxon>Pseudomonadati</taxon>
        <taxon>Pseudomonadota</taxon>
        <taxon>Betaproteobacteria</taxon>
        <taxon>Burkholderiales</taxon>
        <taxon>Comamonadaceae</taxon>
        <taxon>Corticibacter</taxon>
    </lineage>
</organism>
<evidence type="ECO:0000256" key="2">
    <source>
        <dbReference type="ARBA" id="ARBA00022908"/>
    </source>
</evidence>
<comment type="caution">
    <text evidence="6">The sequence shown here is derived from an EMBL/GenBank/DDBJ whole genome shotgun (WGS) entry which is preliminary data.</text>
</comment>
<gene>
    <name evidence="6" type="ORF">D8I35_05575</name>
</gene>
<evidence type="ECO:0000313" key="7">
    <source>
        <dbReference type="Proteomes" id="UP000278006"/>
    </source>
</evidence>
<dbReference type="GO" id="GO:0003677">
    <property type="term" value="F:DNA binding"/>
    <property type="evidence" value="ECO:0007669"/>
    <property type="project" value="UniProtKB-KW"/>
</dbReference>
<dbReference type="InterPro" id="IPR013762">
    <property type="entry name" value="Integrase-like_cat_sf"/>
</dbReference>
<keyword evidence="3" id="KW-0238">DNA-binding</keyword>
<evidence type="ECO:0000256" key="1">
    <source>
        <dbReference type="ARBA" id="ARBA00008857"/>
    </source>
</evidence>
<keyword evidence="2" id="KW-0229">DNA integration</keyword>
<dbReference type="InterPro" id="IPR050090">
    <property type="entry name" value="Tyrosine_recombinase_XerCD"/>
</dbReference>
<dbReference type="GO" id="GO:0015074">
    <property type="term" value="P:DNA integration"/>
    <property type="evidence" value="ECO:0007669"/>
    <property type="project" value="UniProtKB-KW"/>
</dbReference>
<dbReference type="InterPro" id="IPR002104">
    <property type="entry name" value="Integrase_catalytic"/>
</dbReference>
<dbReference type="RefSeq" id="WP_122226670.1">
    <property type="nucleotide sequence ID" value="NZ_RDQO01000001.1"/>
</dbReference>
<name>A0A3M6R007_9BURK</name>
<dbReference type="Gene3D" id="1.10.150.130">
    <property type="match status" value="1"/>
</dbReference>
<evidence type="ECO:0000256" key="4">
    <source>
        <dbReference type="ARBA" id="ARBA00023172"/>
    </source>
</evidence>
<dbReference type="GO" id="GO:0006310">
    <property type="term" value="P:DNA recombination"/>
    <property type="evidence" value="ECO:0007669"/>
    <property type="project" value="UniProtKB-KW"/>
</dbReference>
<dbReference type="InterPro" id="IPR010998">
    <property type="entry name" value="Integrase_recombinase_N"/>
</dbReference>
<dbReference type="PROSITE" id="PS51898">
    <property type="entry name" value="TYR_RECOMBINASE"/>
    <property type="match status" value="1"/>
</dbReference>
<dbReference type="PANTHER" id="PTHR30349:SF64">
    <property type="entry name" value="PROPHAGE INTEGRASE INTD-RELATED"/>
    <property type="match status" value="1"/>
</dbReference>
<evidence type="ECO:0000313" key="6">
    <source>
        <dbReference type="EMBL" id="RMX08545.1"/>
    </source>
</evidence>
<keyword evidence="7" id="KW-1185">Reference proteome</keyword>